<gene>
    <name evidence="2" type="ORF">SE15_04305</name>
</gene>
<evidence type="ECO:0000313" key="2">
    <source>
        <dbReference type="EMBL" id="KPL84350.1"/>
    </source>
</evidence>
<dbReference type="RefSeq" id="WP_054520851.1">
    <property type="nucleotide sequence ID" value="NZ_LGKO01000002.1"/>
</dbReference>
<dbReference type="PROSITE" id="PS51257">
    <property type="entry name" value="PROKAR_LIPOPROTEIN"/>
    <property type="match status" value="1"/>
</dbReference>
<sequence length="478" mass="54327">MHSNRRILSTLFVITLIACLGISVLTLVGVVVLRNAGLSFTQATDSPFPTATRAISTLRPPSLSPTQTSEPTAQASLPPEIAAQMDRIEQQVIHIRGLQPSSPLHRELLTTAQLRQKVIDDFLKDYTPQEVTKDVTTLFLFGLLPRNYDLYTLLRDLYTEQIAGFYDDETKTMYIIQDEAFLGPQRSTYAHEYTHALQDQTFDFRGRLGIKDETCELQSEYCAAVQSLIEGDASLTEQFWLLNAASPEDRQQIQEFYQSYQSPIFDSAPEFLQQDFLFPYRQGLDFVLNLYQKGRWASINAAFERPPLSTEQILHPEKYPGDAPLEVNLPELSAALPEYMLFDEGEVGEWYIYLILAYADLRTARLPDEVASKAATGWGGDTYQVWRNAQSGDLFLLLTIRWDTEKDAEEFYNAFQQYGEKRWGTPVLATTSETRWGMPSGDQSLLIRDQAQTVWIFGNEAEAVRRVQALIRSVLPQP</sequence>
<evidence type="ECO:0000313" key="3">
    <source>
        <dbReference type="Proteomes" id="UP000050544"/>
    </source>
</evidence>
<dbReference type="Proteomes" id="UP000050544">
    <property type="component" value="Unassembled WGS sequence"/>
</dbReference>
<keyword evidence="1" id="KW-1133">Transmembrane helix</keyword>
<keyword evidence="3" id="KW-1185">Reference proteome</keyword>
<name>A0A0P6XVT8_9CHLR</name>
<keyword evidence="1" id="KW-0472">Membrane</keyword>
<dbReference type="OrthoDB" id="263516at2"/>
<protein>
    <recommendedName>
        <fullName evidence="4">DUF4157 domain-containing protein</fullName>
    </recommendedName>
</protein>
<keyword evidence="1" id="KW-0812">Transmembrane</keyword>
<evidence type="ECO:0008006" key="4">
    <source>
        <dbReference type="Google" id="ProtNLM"/>
    </source>
</evidence>
<dbReference type="STRING" id="869279.SE15_04305"/>
<dbReference type="AlphaFoldDB" id="A0A0P6XVT8"/>
<evidence type="ECO:0000256" key="1">
    <source>
        <dbReference type="SAM" id="Phobius"/>
    </source>
</evidence>
<proteinExistence type="predicted"/>
<accession>A0A0P6XVT8</accession>
<organism evidence="2 3">
    <name type="scientific">Thermanaerothrix daxensis</name>
    <dbReference type="NCBI Taxonomy" id="869279"/>
    <lineage>
        <taxon>Bacteria</taxon>
        <taxon>Bacillati</taxon>
        <taxon>Chloroflexota</taxon>
        <taxon>Anaerolineae</taxon>
        <taxon>Anaerolineales</taxon>
        <taxon>Anaerolineaceae</taxon>
        <taxon>Thermanaerothrix</taxon>
    </lineage>
</organism>
<reference evidence="2 3" key="1">
    <citation type="submission" date="2015-07" db="EMBL/GenBank/DDBJ databases">
        <title>Whole genome sequence of Thermanaerothrix daxensis DSM 23592.</title>
        <authorList>
            <person name="Hemp J."/>
            <person name="Ward L.M."/>
            <person name="Pace L.A."/>
            <person name="Fischer W.W."/>
        </authorList>
    </citation>
    <scope>NUCLEOTIDE SEQUENCE [LARGE SCALE GENOMIC DNA]</scope>
    <source>
        <strain evidence="2 3">GNS-1</strain>
    </source>
</reference>
<feature type="transmembrane region" description="Helical" evidence="1">
    <location>
        <begin position="7"/>
        <end position="33"/>
    </location>
</feature>
<comment type="caution">
    <text evidence="2">The sequence shown here is derived from an EMBL/GenBank/DDBJ whole genome shotgun (WGS) entry which is preliminary data.</text>
</comment>
<dbReference type="EMBL" id="LGKO01000002">
    <property type="protein sequence ID" value="KPL84350.1"/>
    <property type="molecule type" value="Genomic_DNA"/>
</dbReference>